<reference evidence="1 2" key="1">
    <citation type="submission" date="2013-01" db="EMBL/GenBank/DDBJ databases">
        <authorList>
            <person name="Bench S."/>
        </authorList>
    </citation>
    <scope>NUCLEOTIDE SEQUENCE [LARGE SCALE GENOMIC DNA]</scope>
    <source>
        <strain evidence="1 2">WH 0402</strain>
    </source>
</reference>
<accession>T2JWJ9</accession>
<reference evidence="1 2" key="2">
    <citation type="submission" date="2013-09" db="EMBL/GenBank/DDBJ databases">
        <title>Whole genome comparison of six Crocosphaera watsonii strains with differing phenotypes.</title>
        <authorList>
            <person name="Bench S.R."/>
            <person name="Heller P."/>
            <person name="Frank I."/>
            <person name="Arciniega M."/>
            <person name="Shilova I.N."/>
            <person name="Zehr J.P."/>
        </authorList>
    </citation>
    <scope>NUCLEOTIDE SEQUENCE [LARGE SCALE GENOMIC DNA]</scope>
    <source>
        <strain evidence="1 2">WH 0402</strain>
    </source>
</reference>
<dbReference type="EMBL" id="CAQN01000963">
    <property type="protein sequence ID" value="CCQ69386.1"/>
    <property type="molecule type" value="Genomic_DNA"/>
</dbReference>
<dbReference type="AlphaFoldDB" id="T2JWJ9"/>
<proteinExistence type="predicted"/>
<name>T2JWJ9_CROWT</name>
<sequence length="51" mass="5666">MYASYCAYCASAGINTISLTRFSYLVLDLCNNQLGLPIIKDRNNVKTYIGV</sequence>
<gene>
    <name evidence="1" type="ORF">CWATWH0402_661</name>
</gene>
<comment type="caution">
    <text evidence="1">The sequence shown here is derived from an EMBL/GenBank/DDBJ whole genome shotgun (WGS) entry which is preliminary data.</text>
</comment>
<dbReference type="Proteomes" id="UP000018130">
    <property type="component" value="Unassembled WGS sequence"/>
</dbReference>
<evidence type="ECO:0000313" key="1">
    <source>
        <dbReference type="EMBL" id="CCQ69386.1"/>
    </source>
</evidence>
<organism evidence="1 2">
    <name type="scientific">Crocosphaera watsonii WH 0402</name>
    <dbReference type="NCBI Taxonomy" id="1284629"/>
    <lineage>
        <taxon>Bacteria</taxon>
        <taxon>Bacillati</taxon>
        <taxon>Cyanobacteriota</taxon>
        <taxon>Cyanophyceae</taxon>
        <taxon>Oscillatoriophycideae</taxon>
        <taxon>Chroococcales</taxon>
        <taxon>Aphanothecaceae</taxon>
        <taxon>Crocosphaera</taxon>
    </lineage>
</organism>
<evidence type="ECO:0000313" key="2">
    <source>
        <dbReference type="Proteomes" id="UP000018130"/>
    </source>
</evidence>
<protein>
    <submittedName>
        <fullName evidence="1">Uncharacterized protein</fullName>
    </submittedName>
</protein>